<dbReference type="InterPro" id="IPR016215">
    <property type="entry name" value="NTA_MOA"/>
</dbReference>
<evidence type="ECO:0000256" key="2">
    <source>
        <dbReference type="ARBA" id="ARBA00022643"/>
    </source>
</evidence>
<sequence length="460" mass="51078">MSAASQHKRQMSLGAFLMETGHHIAAWRHPDTHAAGGLDFAHYAQLARIAEQAKFDAIFFADSVSVRDTHLPSLSRTARADHFEPLTLLAALSVVTERIGLIATVSTSFNEPYNVARKFASLDHLSGGRSGWNLVTSSTETEAHNFSRDKHLDHAVRYERAKEFYDVVAGLWDSWEDDAFVRDKASGIYFDADKLHVLGHRGKHFSVRGPLNVARSPQGWPVVVQAGASEAGRELAAQTAEVIFVAHQTLDEAQQFYRDVKGRLARYGRAPEHLKIMPGIFPVIGKTQQEARDKFDALQELIDPAVGLALLSNMSGGIDLSQYPVDGPVPELPETNGGKSRQRLLLDLARRDNLTIRDLYLRIAGARGHQQVIGTPQSIADQLQQWFEEEGADGFNIMSPWLPGGLSEFADTVVPELQRRGLFRTEYTGSTLREHLGLARPVNRYTQTARERRELTEAAS</sequence>
<evidence type="ECO:0000256" key="3">
    <source>
        <dbReference type="ARBA" id="ARBA00023002"/>
    </source>
</evidence>
<dbReference type="NCBIfam" id="TIGR03860">
    <property type="entry name" value="FMN_nitrolo"/>
    <property type="match status" value="1"/>
</dbReference>
<feature type="binding site" evidence="6">
    <location>
        <position position="62"/>
    </location>
    <ligand>
        <name>FMN</name>
        <dbReference type="ChEBI" id="CHEBI:58210"/>
    </ligand>
</feature>
<dbReference type="CDD" id="cd01095">
    <property type="entry name" value="Nitrilotriacetate_monoxgenase"/>
    <property type="match status" value="1"/>
</dbReference>
<gene>
    <name evidence="8" type="ORF">HDG40_002024</name>
</gene>
<keyword evidence="2 6" id="KW-0288">FMN</keyword>
<dbReference type="PIRSF" id="PIRSF000337">
    <property type="entry name" value="NTA_MOA"/>
    <property type="match status" value="1"/>
</dbReference>
<keyword evidence="3" id="KW-0560">Oxidoreductase</keyword>
<dbReference type="PANTHER" id="PTHR30011">
    <property type="entry name" value="ALKANESULFONATE MONOOXYGENASE-RELATED"/>
    <property type="match status" value="1"/>
</dbReference>
<keyword evidence="1 6" id="KW-0285">Flavoprotein</keyword>
<evidence type="ECO:0000256" key="4">
    <source>
        <dbReference type="ARBA" id="ARBA00023033"/>
    </source>
</evidence>
<dbReference type="InterPro" id="IPR051260">
    <property type="entry name" value="Diverse_substr_monoxygenases"/>
</dbReference>
<evidence type="ECO:0000256" key="6">
    <source>
        <dbReference type="PIRSR" id="PIRSR000337-1"/>
    </source>
</evidence>
<protein>
    <submittedName>
        <fullName evidence="8">FMN-dependent oxidoreductase (Nitrilotriacetate monooxygenase family)</fullName>
    </submittedName>
</protein>
<feature type="domain" description="Luciferase-like" evidence="7">
    <location>
        <begin position="23"/>
        <end position="393"/>
    </location>
</feature>
<keyword evidence="4 8" id="KW-0503">Monooxygenase</keyword>
<dbReference type="Gene3D" id="3.20.20.30">
    <property type="entry name" value="Luciferase-like domain"/>
    <property type="match status" value="1"/>
</dbReference>
<evidence type="ECO:0000256" key="1">
    <source>
        <dbReference type="ARBA" id="ARBA00022630"/>
    </source>
</evidence>
<dbReference type="InterPro" id="IPR036661">
    <property type="entry name" value="Luciferase-like_sf"/>
</dbReference>
<evidence type="ECO:0000256" key="5">
    <source>
        <dbReference type="ARBA" id="ARBA00033748"/>
    </source>
</evidence>
<dbReference type="GO" id="GO:0016705">
    <property type="term" value="F:oxidoreductase activity, acting on paired donors, with incorporation or reduction of molecular oxygen"/>
    <property type="evidence" value="ECO:0007669"/>
    <property type="project" value="InterPro"/>
</dbReference>
<name>A0A7W8V5S2_PARAM</name>
<keyword evidence="9" id="KW-1185">Reference proteome</keyword>
<comment type="similarity">
    <text evidence="5">Belongs to the NtaA/SnaA/DszA monooxygenase family.</text>
</comment>
<dbReference type="PANTHER" id="PTHR30011:SF16">
    <property type="entry name" value="C2H2 FINGER DOMAIN TRANSCRIPTION FACTOR (EUROFUNG)-RELATED"/>
    <property type="match status" value="1"/>
</dbReference>
<dbReference type="SUPFAM" id="SSF51679">
    <property type="entry name" value="Bacterial luciferase-like"/>
    <property type="match status" value="1"/>
</dbReference>
<accession>A0A7W8V5S2</accession>
<evidence type="ECO:0000313" key="8">
    <source>
        <dbReference type="EMBL" id="MBB5423880.1"/>
    </source>
</evidence>
<proteinExistence type="inferred from homology"/>
<evidence type="ECO:0000313" key="9">
    <source>
        <dbReference type="Proteomes" id="UP000592780"/>
    </source>
</evidence>
<dbReference type="EMBL" id="JACHDD010000003">
    <property type="protein sequence ID" value="MBB5423880.1"/>
    <property type="molecule type" value="Genomic_DNA"/>
</dbReference>
<evidence type="ECO:0000259" key="7">
    <source>
        <dbReference type="Pfam" id="PF00296"/>
    </source>
</evidence>
<reference evidence="8 9" key="1">
    <citation type="submission" date="2020-08" db="EMBL/GenBank/DDBJ databases">
        <title>Genomic Encyclopedia of Type Strains, Phase IV (KMG-V): Genome sequencing to study the core and pangenomes of soil and plant-associated prokaryotes.</title>
        <authorList>
            <person name="Whitman W."/>
        </authorList>
    </citation>
    <scope>NUCLEOTIDE SEQUENCE [LARGE SCALE GENOMIC DNA]</scope>
    <source>
        <strain evidence="8 9">JPY158</strain>
    </source>
</reference>
<dbReference type="InterPro" id="IPR011251">
    <property type="entry name" value="Luciferase-like_dom"/>
</dbReference>
<feature type="binding site" evidence="6">
    <location>
        <position position="104"/>
    </location>
    <ligand>
        <name>FMN</name>
        <dbReference type="ChEBI" id="CHEBI:58210"/>
    </ligand>
</feature>
<dbReference type="AlphaFoldDB" id="A0A7W8V5S2"/>
<organism evidence="8 9">
    <name type="scientific">Paraburkholderia atlantica</name>
    <dbReference type="NCBI Taxonomy" id="2654982"/>
    <lineage>
        <taxon>Bacteria</taxon>
        <taxon>Pseudomonadati</taxon>
        <taxon>Pseudomonadota</taxon>
        <taxon>Betaproteobacteria</taxon>
        <taxon>Burkholderiales</taxon>
        <taxon>Burkholderiaceae</taxon>
        <taxon>Paraburkholderia</taxon>
    </lineage>
</organism>
<feature type="binding site" evidence="6">
    <location>
        <position position="154"/>
    </location>
    <ligand>
        <name>FMN</name>
        <dbReference type="ChEBI" id="CHEBI:58210"/>
    </ligand>
</feature>
<feature type="binding site" evidence="6">
    <location>
        <position position="158"/>
    </location>
    <ligand>
        <name>FMN</name>
        <dbReference type="ChEBI" id="CHEBI:58210"/>
    </ligand>
</feature>
<dbReference type="Pfam" id="PF00296">
    <property type="entry name" value="Bac_luciferase"/>
    <property type="match status" value="1"/>
</dbReference>
<dbReference type="GO" id="GO:0004497">
    <property type="term" value="F:monooxygenase activity"/>
    <property type="evidence" value="ECO:0007669"/>
    <property type="project" value="UniProtKB-KW"/>
</dbReference>
<feature type="binding site" evidence="6">
    <location>
        <position position="229"/>
    </location>
    <ligand>
        <name>FMN</name>
        <dbReference type="ChEBI" id="CHEBI:58210"/>
    </ligand>
</feature>
<dbReference type="Proteomes" id="UP000592780">
    <property type="component" value="Unassembled WGS sequence"/>
</dbReference>
<comment type="caution">
    <text evidence="8">The sequence shown here is derived from an EMBL/GenBank/DDBJ whole genome shotgun (WGS) entry which is preliminary data.</text>
</comment>